<dbReference type="AlphaFoldDB" id="A0A6P1NBW3"/>
<keyword evidence="3" id="KW-1185">Reference proteome</keyword>
<evidence type="ECO:0000313" key="3">
    <source>
        <dbReference type="Proteomes" id="UP000463975"/>
    </source>
</evidence>
<reference evidence="2 3" key="1">
    <citation type="submission" date="2020-01" db="EMBL/GenBank/DDBJ databases">
        <title>Genome sequencing of strain KACC 21507.</title>
        <authorList>
            <person name="Heo J."/>
            <person name="Kim S.-J."/>
            <person name="Kim J.-S."/>
            <person name="Hong S.-B."/>
            <person name="Kwon S.-W."/>
        </authorList>
    </citation>
    <scope>NUCLEOTIDE SEQUENCE [LARGE SCALE GENOMIC DNA]</scope>
    <source>
        <strain evidence="2 3">KACC 21507</strain>
    </source>
</reference>
<dbReference type="InterPro" id="IPR038696">
    <property type="entry name" value="IalB_sf"/>
</dbReference>
<organism evidence="2 3">
    <name type="scientific">Aristophania vespae</name>
    <dbReference type="NCBI Taxonomy" id="2697033"/>
    <lineage>
        <taxon>Bacteria</taxon>
        <taxon>Pseudomonadati</taxon>
        <taxon>Pseudomonadota</taxon>
        <taxon>Alphaproteobacteria</taxon>
        <taxon>Acetobacterales</taxon>
        <taxon>Acetobacteraceae</taxon>
        <taxon>Aristophania</taxon>
    </lineage>
</organism>
<protein>
    <recommendedName>
        <fullName evidence="4">Invasion associated locus B family protein</fullName>
    </recommendedName>
</protein>
<gene>
    <name evidence="2" type="ORF">GT348_00645</name>
</gene>
<sequence length="174" mass="19001">MSVRIAFKQVFKGLFLLSSVGSAFAGTLPNGASSINESYQNWHLICQNTKSGVKCNILQEILEGQTHQLFFRIEFKPAESQTHGVMIAPFGLNLTDGITIATEGESVGDVYPFNTCLPVGCLAPLDLDEGQFSSFLKSKKVKVSFTTLKGKLLKFQLPISGLDEALNRARVLTK</sequence>
<dbReference type="KEGG" id="bomb:GT348_00645"/>
<evidence type="ECO:0000313" key="2">
    <source>
        <dbReference type="EMBL" id="QHI95018.1"/>
    </source>
</evidence>
<evidence type="ECO:0000256" key="1">
    <source>
        <dbReference type="SAM" id="SignalP"/>
    </source>
</evidence>
<accession>A0A6P1NBW3</accession>
<dbReference type="Proteomes" id="UP000463975">
    <property type="component" value="Chromosome"/>
</dbReference>
<keyword evidence="1" id="KW-0732">Signal</keyword>
<dbReference type="RefSeq" id="WP_160618096.1">
    <property type="nucleotide sequence ID" value="NZ_CP047652.1"/>
</dbReference>
<feature type="chain" id="PRO_5027015659" description="Invasion associated locus B family protein" evidence="1">
    <location>
        <begin position="26"/>
        <end position="174"/>
    </location>
</feature>
<feature type="signal peptide" evidence="1">
    <location>
        <begin position="1"/>
        <end position="25"/>
    </location>
</feature>
<dbReference type="Gene3D" id="2.60.40.1880">
    <property type="entry name" value="Invasion associated locus B (IalB) protein"/>
    <property type="match status" value="1"/>
</dbReference>
<proteinExistence type="predicted"/>
<name>A0A6P1NBW3_9PROT</name>
<evidence type="ECO:0008006" key="4">
    <source>
        <dbReference type="Google" id="ProtNLM"/>
    </source>
</evidence>
<dbReference type="EMBL" id="CP047652">
    <property type="protein sequence ID" value="QHI95018.1"/>
    <property type="molecule type" value="Genomic_DNA"/>
</dbReference>
<dbReference type="Pfam" id="PF06776">
    <property type="entry name" value="IalB"/>
    <property type="match status" value="1"/>
</dbReference>
<dbReference type="InterPro" id="IPR010642">
    <property type="entry name" value="Invasion_prot_B"/>
</dbReference>